<keyword evidence="8" id="KW-0378">Hydrolase</keyword>
<dbReference type="Pfam" id="PF17871">
    <property type="entry name" value="AAA_lid_9"/>
    <property type="match status" value="1"/>
</dbReference>
<dbReference type="SMART" id="SM01086">
    <property type="entry name" value="ClpB_D2-small"/>
    <property type="match status" value="1"/>
</dbReference>
<dbReference type="InterPro" id="IPR036628">
    <property type="entry name" value="Clp_N_dom_sf"/>
</dbReference>
<name>A0ABX8BDG1_9BACT</name>
<organism evidence="8 9">
    <name type="scientific">Chloracidobacterium validum</name>
    <dbReference type="NCBI Taxonomy" id="2821543"/>
    <lineage>
        <taxon>Bacteria</taxon>
        <taxon>Pseudomonadati</taxon>
        <taxon>Acidobacteriota</taxon>
        <taxon>Terriglobia</taxon>
        <taxon>Terriglobales</taxon>
        <taxon>Acidobacteriaceae</taxon>
        <taxon>Chloracidobacterium</taxon>
    </lineage>
</organism>
<dbReference type="PRINTS" id="PR00300">
    <property type="entry name" value="CLPPROTEASEA"/>
</dbReference>
<accession>A0ABX8BDG1</accession>
<dbReference type="SUPFAM" id="SSF52540">
    <property type="entry name" value="P-loop containing nucleoside triphosphate hydrolases"/>
    <property type="match status" value="2"/>
</dbReference>
<keyword evidence="8" id="KW-0645">Protease</keyword>
<evidence type="ECO:0000256" key="6">
    <source>
        <dbReference type="RuleBase" id="RU004432"/>
    </source>
</evidence>
<evidence type="ECO:0000259" key="7">
    <source>
        <dbReference type="PROSITE" id="PS51903"/>
    </source>
</evidence>
<dbReference type="Gene3D" id="1.10.1780.10">
    <property type="entry name" value="Clp, N-terminal domain"/>
    <property type="match status" value="1"/>
</dbReference>
<evidence type="ECO:0000256" key="5">
    <source>
        <dbReference type="PROSITE-ProRule" id="PRU01251"/>
    </source>
</evidence>
<dbReference type="InterPro" id="IPR001270">
    <property type="entry name" value="ClpA/B"/>
</dbReference>
<dbReference type="Pfam" id="PF10431">
    <property type="entry name" value="ClpB_D2-small"/>
    <property type="match status" value="1"/>
</dbReference>
<dbReference type="PANTHER" id="PTHR11638">
    <property type="entry name" value="ATP-DEPENDENT CLP PROTEASE"/>
    <property type="match status" value="1"/>
</dbReference>
<dbReference type="PROSITE" id="PS00870">
    <property type="entry name" value="CLPAB_1"/>
    <property type="match status" value="1"/>
</dbReference>
<dbReference type="InterPro" id="IPR004176">
    <property type="entry name" value="Clp_R_N"/>
</dbReference>
<dbReference type="GO" id="GO:0006508">
    <property type="term" value="P:proteolysis"/>
    <property type="evidence" value="ECO:0007669"/>
    <property type="project" value="UniProtKB-KW"/>
</dbReference>
<evidence type="ECO:0000256" key="2">
    <source>
        <dbReference type="ARBA" id="ARBA00022741"/>
    </source>
</evidence>
<dbReference type="InterPro" id="IPR028299">
    <property type="entry name" value="ClpA/B_CS2"/>
</dbReference>
<evidence type="ECO:0000313" key="9">
    <source>
        <dbReference type="Proteomes" id="UP000676506"/>
    </source>
</evidence>
<dbReference type="InterPro" id="IPR027417">
    <property type="entry name" value="P-loop_NTPase"/>
</dbReference>
<keyword evidence="2 6" id="KW-0547">Nucleotide-binding</keyword>
<dbReference type="RefSeq" id="WP_211430346.1">
    <property type="nucleotide sequence ID" value="NZ_CP072649.1"/>
</dbReference>
<dbReference type="SUPFAM" id="SSF81923">
    <property type="entry name" value="Double Clp-N motif"/>
    <property type="match status" value="1"/>
</dbReference>
<keyword evidence="4 6" id="KW-0143">Chaperone</keyword>
<evidence type="ECO:0000256" key="1">
    <source>
        <dbReference type="ARBA" id="ARBA00022737"/>
    </source>
</evidence>
<dbReference type="InterPro" id="IPR018368">
    <property type="entry name" value="ClpA/B_CS1"/>
</dbReference>
<dbReference type="Proteomes" id="UP000676506">
    <property type="component" value="Chromosome 2"/>
</dbReference>
<feature type="domain" description="Clp R" evidence="7">
    <location>
        <begin position="3"/>
        <end position="151"/>
    </location>
</feature>
<dbReference type="CDD" id="cd00009">
    <property type="entry name" value="AAA"/>
    <property type="match status" value="1"/>
</dbReference>
<dbReference type="PANTHER" id="PTHR11638:SF111">
    <property type="entry name" value="ATP-DEPENDENT CLP PROTEASE ATP-BINDING SUBUNIT CLPA"/>
    <property type="match status" value="1"/>
</dbReference>
<gene>
    <name evidence="8" type="primary">clpA</name>
    <name evidence="8" type="ORF">J8C06_11720</name>
</gene>
<dbReference type="InterPro" id="IPR003959">
    <property type="entry name" value="ATPase_AAA_core"/>
</dbReference>
<dbReference type="GO" id="GO:0005524">
    <property type="term" value="F:ATP binding"/>
    <property type="evidence" value="ECO:0007669"/>
    <property type="project" value="UniProtKB-KW"/>
</dbReference>
<dbReference type="InterPro" id="IPR050130">
    <property type="entry name" value="ClpA_ClpB"/>
</dbReference>
<dbReference type="Gene3D" id="3.40.50.300">
    <property type="entry name" value="P-loop containing nucleotide triphosphate hydrolases"/>
    <property type="match status" value="2"/>
</dbReference>
<protein>
    <submittedName>
        <fullName evidence="8">ATP-dependent Clp protease ATP-binding subunit ClpA</fullName>
    </submittedName>
</protein>
<keyword evidence="9" id="KW-1185">Reference proteome</keyword>
<dbReference type="Pfam" id="PF07724">
    <property type="entry name" value="AAA_2"/>
    <property type="match status" value="1"/>
</dbReference>
<reference evidence="8 9" key="1">
    <citation type="submission" date="2021-03" db="EMBL/GenBank/DDBJ databases">
        <title>Genomic and phenotypic characterization of Chloracidobacterium isolates provides evidence for multiple species.</title>
        <authorList>
            <person name="Saini M.K."/>
            <person name="Costas A.M.G."/>
            <person name="Tank M."/>
            <person name="Bryant D.A."/>
        </authorList>
    </citation>
    <scope>NUCLEOTIDE SEQUENCE [LARGE SCALE GENOMIC DNA]</scope>
    <source>
        <strain evidence="8 9">BV2-C</strain>
    </source>
</reference>
<dbReference type="NCBIfam" id="TIGR02639">
    <property type="entry name" value="ClpA"/>
    <property type="match status" value="1"/>
</dbReference>
<dbReference type="Pfam" id="PF02861">
    <property type="entry name" value="Clp_N"/>
    <property type="match status" value="1"/>
</dbReference>
<dbReference type="SMART" id="SM00382">
    <property type="entry name" value="AAA"/>
    <property type="match status" value="2"/>
</dbReference>
<evidence type="ECO:0000256" key="4">
    <source>
        <dbReference type="ARBA" id="ARBA00023186"/>
    </source>
</evidence>
<keyword evidence="1 5" id="KW-0677">Repeat</keyword>
<dbReference type="CDD" id="cd19499">
    <property type="entry name" value="RecA-like_ClpB_Hsp104-like"/>
    <property type="match status" value="1"/>
</dbReference>
<dbReference type="PROSITE" id="PS51903">
    <property type="entry name" value="CLP_R"/>
    <property type="match status" value="1"/>
</dbReference>
<evidence type="ECO:0000256" key="3">
    <source>
        <dbReference type="ARBA" id="ARBA00022840"/>
    </source>
</evidence>
<dbReference type="PROSITE" id="PS00871">
    <property type="entry name" value="CLPAB_2"/>
    <property type="match status" value="1"/>
</dbReference>
<dbReference type="InterPro" id="IPR041546">
    <property type="entry name" value="ClpA/ClpB_AAA_lid"/>
</dbReference>
<dbReference type="InterPro" id="IPR013461">
    <property type="entry name" value="ClpA"/>
</dbReference>
<dbReference type="Pfam" id="PF00004">
    <property type="entry name" value="AAA"/>
    <property type="match status" value="1"/>
</dbReference>
<sequence>MPMPAIFTKDLQTALTAAVNEAMARGHEYLTLEHVLFALLDDPTSADILRACGGNLEALRRDLERFFTERLTSVKVPTGGPVSPPEQTAAFQRVLERAYTQAQAAEQRKIDGGNILAAMYAEEHSHAVYLLKRQGIGRLDILNYISHGIGKAAEDETGEAEAEDAPPSRDPLDAYTVNLVKRAAQGLIDPLIGRQTELERTIQVLCRRRKNNPIYIGDPGVGKTAIAEGLAMKIHAGEVPDVLKDAEVYALDLGALLAGTRYRGDFEQRLKQVIAALKKRPNAILFIDEIHTIVGAGAVNGGTMDAANILKPALAAGELRCIGSTTHQEYKQSFERDRALARRFQKIEVGEPTVDEAEQILAGLKPAYEQHHGVTYTPEALRAAAELAAKHITDRFLPDKAIDVMDEAGAALRLVPPAQRPKTVETHDIETIVAKMARIPAKSVSAAERDRMQTLEADLKAVIYGQDKAIEQVVNAIKISRAGLGSPTKPVGCFLFSGPTGVGKTELAKQLANVLGVTFLRFDMSEYMEKHTVSRLIGAPPGYVGFDQGGLLTDAVVKHPYSVVVLDEIEKAHPDIFNILLQVMDSATLTDNNGKKADFRNVILIMTTNAGAKEMSAAAIGFKKETGGGRTKHAVERTFAPEFRNRLDAWIVFEPLSFENIRRVVTKFLAEVQRQLDDKQVTLEVTDAAVEWLAKRGFDTKYGARPMGRLIHEKIKQPLANEILFGLLNKGGRVEVDAVGDDIGLEYHPTGAES</sequence>
<dbReference type="InterPro" id="IPR019489">
    <property type="entry name" value="Clp_ATPase_C"/>
</dbReference>
<dbReference type="EMBL" id="CP072649">
    <property type="protein sequence ID" value="QUW04457.1"/>
    <property type="molecule type" value="Genomic_DNA"/>
</dbReference>
<dbReference type="GO" id="GO:0008233">
    <property type="term" value="F:peptidase activity"/>
    <property type="evidence" value="ECO:0007669"/>
    <property type="project" value="UniProtKB-KW"/>
</dbReference>
<keyword evidence="3 6" id="KW-0067">ATP-binding</keyword>
<proteinExistence type="inferred from homology"/>
<dbReference type="InterPro" id="IPR003593">
    <property type="entry name" value="AAA+_ATPase"/>
</dbReference>
<dbReference type="Gene3D" id="1.10.8.60">
    <property type="match status" value="2"/>
</dbReference>
<evidence type="ECO:0000313" key="8">
    <source>
        <dbReference type="EMBL" id="QUW04457.1"/>
    </source>
</evidence>
<comment type="similarity">
    <text evidence="6">Belongs to the ClpA/ClpB family.</text>
</comment>